<dbReference type="Pfam" id="PF17765">
    <property type="entry name" value="MLTR_LBD"/>
    <property type="match status" value="1"/>
</dbReference>
<organism evidence="2 3">
    <name type="scientific">Microlunatus parietis</name>
    <dbReference type="NCBI Taxonomy" id="682979"/>
    <lineage>
        <taxon>Bacteria</taxon>
        <taxon>Bacillati</taxon>
        <taxon>Actinomycetota</taxon>
        <taxon>Actinomycetes</taxon>
        <taxon>Propionibacteriales</taxon>
        <taxon>Propionibacteriaceae</taxon>
        <taxon>Microlunatus</taxon>
    </lineage>
</organism>
<reference evidence="2 3" key="1">
    <citation type="submission" date="2020-07" db="EMBL/GenBank/DDBJ databases">
        <title>Sequencing the genomes of 1000 actinobacteria strains.</title>
        <authorList>
            <person name="Klenk H.-P."/>
        </authorList>
    </citation>
    <scope>NUCLEOTIDE SEQUENCE [LARGE SCALE GENOMIC DNA]</scope>
    <source>
        <strain evidence="2 3">DSM 22083</strain>
    </source>
</reference>
<dbReference type="Pfam" id="PF13560">
    <property type="entry name" value="HTH_31"/>
    <property type="match status" value="1"/>
</dbReference>
<dbReference type="PANTHER" id="PTHR35010">
    <property type="entry name" value="BLL4672 PROTEIN-RELATED"/>
    <property type="match status" value="1"/>
</dbReference>
<dbReference type="CDD" id="cd00093">
    <property type="entry name" value="HTH_XRE"/>
    <property type="match status" value="1"/>
</dbReference>
<name>A0A7Y9LAB1_9ACTN</name>
<gene>
    <name evidence="2" type="ORF">BKA15_001801</name>
</gene>
<dbReference type="InterPro" id="IPR001387">
    <property type="entry name" value="Cro/C1-type_HTH"/>
</dbReference>
<dbReference type="PANTHER" id="PTHR35010:SF2">
    <property type="entry name" value="BLL4672 PROTEIN"/>
    <property type="match status" value="1"/>
</dbReference>
<dbReference type="RefSeq" id="WP_179749951.1">
    <property type="nucleotide sequence ID" value="NZ_JACCBU010000001.1"/>
</dbReference>
<dbReference type="Gene3D" id="1.10.260.40">
    <property type="entry name" value="lambda repressor-like DNA-binding domains"/>
    <property type="match status" value="1"/>
</dbReference>
<evidence type="ECO:0000313" key="2">
    <source>
        <dbReference type="EMBL" id="NYE70472.1"/>
    </source>
</evidence>
<dbReference type="GO" id="GO:0003677">
    <property type="term" value="F:DNA binding"/>
    <property type="evidence" value="ECO:0007669"/>
    <property type="project" value="InterPro"/>
</dbReference>
<accession>A0A7Y9LAB1</accession>
<dbReference type="AlphaFoldDB" id="A0A7Y9LAB1"/>
<comment type="caution">
    <text evidence="2">The sequence shown here is derived from an EMBL/GenBank/DDBJ whole genome shotgun (WGS) entry which is preliminary data.</text>
</comment>
<dbReference type="SUPFAM" id="SSF47413">
    <property type="entry name" value="lambda repressor-like DNA-binding domains"/>
    <property type="match status" value="1"/>
</dbReference>
<feature type="domain" description="HTH cro/C1-type" evidence="1">
    <location>
        <begin position="14"/>
        <end position="86"/>
    </location>
</feature>
<evidence type="ECO:0000313" key="3">
    <source>
        <dbReference type="Proteomes" id="UP000569914"/>
    </source>
</evidence>
<protein>
    <submittedName>
        <fullName evidence="2">Transcriptional regulator with XRE-family HTH domain</fullName>
    </submittedName>
</protein>
<dbReference type="InterPro" id="IPR041413">
    <property type="entry name" value="MLTR_LBD"/>
</dbReference>
<keyword evidence="3" id="KW-1185">Reference proteome</keyword>
<evidence type="ECO:0000259" key="1">
    <source>
        <dbReference type="SMART" id="SM00530"/>
    </source>
</evidence>
<dbReference type="Proteomes" id="UP000569914">
    <property type="component" value="Unassembled WGS sequence"/>
</dbReference>
<dbReference type="Gene3D" id="3.30.450.180">
    <property type="match status" value="1"/>
</dbReference>
<dbReference type="InterPro" id="IPR010982">
    <property type="entry name" value="Lambda_DNA-bd_dom_sf"/>
</dbReference>
<proteinExistence type="predicted"/>
<dbReference type="EMBL" id="JACCBU010000001">
    <property type="protein sequence ID" value="NYE70472.1"/>
    <property type="molecule type" value="Genomic_DNA"/>
</dbReference>
<dbReference type="SMART" id="SM00530">
    <property type="entry name" value="HTH_XRE"/>
    <property type="match status" value="1"/>
</dbReference>
<sequence length="278" mass="30837">MDRVGDRRQELAALLRNRRAQVARADHGLPDAGRGGPLGLRREEVAFLAGVSITWYTWLEQGREINPSRQVIDAIAATLRLSAVEHAYVLTLAGLTPDPPDLETIPAELPSHLQRLLDAQLPAPAFALAPDWTIVGWNRAYLVLYPGVDRLPPGDRNLLVLIFTDGRVRQMLPDWSTTSRQFLAEYRAEHGAQFGQPAQAALIARLCQESTEFAAAWDQHEIGRFETRERRFRPPGLGELIFEQHRLVPADAPGLQLVIYLPNPGSDTATRLGAALRG</sequence>